<feature type="repeat" description="PPR" evidence="2">
    <location>
        <begin position="358"/>
        <end position="392"/>
    </location>
</feature>
<dbReference type="PANTHER" id="PTHR47928">
    <property type="entry name" value="REPEAT-CONTAINING PROTEIN, PUTATIVE-RELATED"/>
    <property type="match status" value="1"/>
</dbReference>
<dbReference type="Pfam" id="PF13041">
    <property type="entry name" value="PPR_2"/>
    <property type="match status" value="3"/>
</dbReference>
<organism evidence="3 4">
    <name type="scientific">Buddleja alternifolia</name>
    <dbReference type="NCBI Taxonomy" id="168488"/>
    <lineage>
        <taxon>Eukaryota</taxon>
        <taxon>Viridiplantae</taxon>
        <taxon>Streptophyta</taxon>
        <taxon>Embryophyta</taxon>
        <taxon>Tracheophyta</taxon>
        <taxon>Spermatophyta</taxon>
        <taxon>Magnoliopsida</taxon>
        <taxon>eudicotyledons</taxon>
        <taxon>Gunneridae</taxon>
        <taxon>Pentapetalae</taxon>
        <taxon>asterids</taxon>
        <taxon>lamiids</taxon>
        <taxon>Lamiales</taxon>
        <taxon>Scrophulariaceae</taxon>
        <taxon>Buddlejeae</taxon>
        <taxon>Buddleja</taxon>
    </lineage>
</organism>
<evidence type="ECO:0000313" key="4">
    <source>
        <dbReference type="Proteomes" id="UP000826271"/>
    </source>
</evidence>
<dbReference type="Pfam" id="PF20431">
    <property type="entry name" value="E_motif"/>
    <property type="match status" value="1"/>
</dbReference>
<name>A0AAV6X7K4_9LAMI</name>
<evidence type="ECO:0008006" key="5">
    <source>
        <dbReference type="Google" id="ProtNLM"/>
    </source>
</evidence>
<dbReference type="InterPro" id="IPR050421">
    <property type="entry name" value="PPR"/>
</dbReference>
<dbReference type="FunFam" id="1.25.40.10:FF:000351">
    <property type="entry name" value="Pentatricopeptide repeat-containing protein"/>
    <property type="match status" value="1"/>
</dbReference>
<dbReference type="EMBL" id="WHWC01000009">
    <property type="protein sequence ID" value="KAG8376381.1"/>
    <property type="molecule type" value="Genomic_DNA"/>
</dbReference>
<dbReference type="Pfam" id="PF01535">
    <property type="entry name" value="PPR"/>
    <property type="match status" value="3"/>
</dbReference>
<accession>A0AAV6X7K4</accession>
<evidence type="ECO:0000313" key="3">
    <source>
        <dbReference type="EMBL" id="KAG8376381.1"/>
    </source>
</evidence>
<protein>
    <recommendedName>
        <fullName evidence="5">Pentatricopeptide repeat-containing protein</fullName>
    </recommendedName>
</protein>
<keyword evidence="4" id="KW-1185">Reference proteome</keyword>
<dbReference type="InterPro" id="IPR002885">
    <property type="entry name" value="PPR_rpt"/>
</dbReference>
<proteinExistence type="predicted"/>
<feature type="repeat" description="PPR" evidence="2">
    <location>
        <begin position="256"/>
        <end position="291"/>
    </location>
</feature>
<dbReference type="FunFam" id="1.25.40.10:FF:001093">
    <property type="entry name" value="Pentatricopeptide repeat-containing protein At2g34400"/>
    <property type="match status" value="1"/>
</dbReference>
<evidence type="ECO:0000256" key="1">
    <source>
        <dbReference type="ARBA" id="ARBA00022737"/>
    </source>
</evidence>
<reference evidence="3" key="1">
    <citation type="submission" date="2019-10" db="EMBL/GenBank/DDBJ databases">
        <authorList>
            <person name="Zhang R."/>
            <person name="Pan Y."/>
            <person name="Wang J."/>
            <person name="Ma R."/>
            <person name="Yu S."/>
        </authorList>
    </citation>
    <scope>NUCLEOTIDE SEQUENCE</scope>
    <source>
        <strain evidence="3">LA-IB0</strain>
        <tissue evidence="3">Leaf</tissue>
    </source>
</reference>
<dbReference type="InterPro" id="IPR046848">
    <property type="entry name" value="E_motif"/>
</dbReference>
<comment type="caution">
    <text evidence="3">The sequence shown here is derived from an EMBL/GenBank/DDBJ whole genome shotgun (WGS) entry which is preliminary data.</text>
</comment>
<dbReference type="Proteomes" id="UP000826271">
    <property type="component" value="Unassembled WGS sequence"/>
</dbReference>
<gene>
    <name evidence="3" type="ORF">BUALT_Bualt09G0057500</name>
</gene>
<dbReference type="PANTHER" id="PTHR47928:SF207">
    <property type="entry name" value="PENTATRICOPEPTIDE REPEAT-CONTAINING PROTEIN"/>
    <property type="match status" value="1"/>
</dbReference>
<dbReference type="FunFam" id="1.25.40.10:FF:000196">
    <property type="entry name" value="Pentatricopeptide repeat-containing protein At4g14850"/>
    <property type="match status" value="1"/>
</dbReference>
<dbReference type="InterPro" id="IPR011990">
    <property type="entry name" value="TPR-like_helical_dom_sf"/>
</dbReference>
<dbReference type="NCBIfam" id="TIGR00756">
    <property type="entry name" value="PPR"/>
    <property type="match status" value="3"/>
</dbReference>
<evidence type="ECO:0000256" key="2">
    <source>
        <dbReference type="PROSITE-ProRule" id="PRU00708"/>
    </source>
</evidence>
<dbReference type="AlphaFoldDB" id="A0AAV6X7K4"/>
<dbReference type="PROSITE" id="PS51375">
    <property type="entry name" value="PPR"/>
    <property type="match status" value="4"/>
</dbReference>
<sequence length="576" mass="63666">MKGFRRGVSLHADAIKAGTQAETFIGNHILNFYAKCDHTSCARQVFDEMSHRNLVTWSAMISGYNQSSRPNSAIGLFGKMQKYFRPNEFVFASALSSCSVVKDVNLGQQIHAQALKLGHSFVSFVRNSLILMYMKCRICSDALSIFTDTGSGFPTLVSYNIAITGLVEDKKHKKGTDLFKIMCRQGLVPDRFTFAGLLGSGEPVFDLSVVMQLHCQMVKFGLDYMAFSGNVLITLYSKCNLTEESKNVFRSIVEKDAISWNTFIAACCRCEDNINALGVFREMLKDYNVRPDDFTYASVLSAAAGQASMRHGKEIHACLIRTSPHCDVGVGNALVNMYAKSGSINAGYTIFKQMEIHNLVSWNSIISGFANQGLAKKAISLFEEMMRTGLKPDSVTFLELLTACNHSGLLNEGQALFNSMSTVYGINPNSEHLCCLVDLLGRAGRVNKAEEYTRKYSTGDDVVVLGCLLSACRMHGSVNVGERTGKRLLELHPITTSPYVLLSNLYASDRRWDGVAGARKMLQVSGLKKEAAYSMIEVKGSVEKFIIGDFSHSRMDDILNLLKTLSGMKDEHLLCY</sequence>
<feature type="repeat" description="PPR" evidence="2">
    <location>
        <begin position="53"/>
        <end position="83"/>
    </location>
</feature>
<dbReference type="Gene3D" id="1.25.40.10">
    <property type="entry name" value="Tetratricopeptide repeat domain"/>
    <property type="match status" value="4"/>
</dbReference>
<keyword evidence="1" id="KW-0677">Repeat</keyword>
<feature type="repeat" description="PPR" evidence="2">
    <location>
        <begin position="155"/>
        <end position="189"/>
    </location>
</feature>